<sequence>MENDPELNGKYLGTITQDFAVVADTLKEASYQIRKRDISKFPIFVFTKQATPIGSILINADELALQWHIYASYLDDFVGRKIIALDKVEDFKEAYKNPDEFCCLFVIDVEFTNFVFIPFPED</sequence>
<evidence type="ECO:0000313" key="2">
    <source>
        <dbReference type="Proteomes" id="UP000240357"/>
    </source>
</evidence>
<accession>A0A2T2YFB4</accession>
<reference evidence="1 2" key="1">
    <citation type="submission" date="2018-03" db="EMBL/GenBank/DDBJ databases">
        <title>Adhaeribacter sp. HMF7605 Genome sequencing and assembly.</title>
        <authorList>
            <person name="Kang H."/>
            <person name="Kang J."/>
            <person name="Cha I."/>
            <person name="Kim H."/>
            <person name="Joh K."/>
        </authorList>
    </citation>
    <scope>NUCLEOTIDE SEQUENCE [LARGE SCALE GENOMIC DNA]</scope>
    <source>
        <strain evidence="1 2">HMF7605</strain>
    </source>
</reference>
<comment type="caution">
    <text evidence="1">The sequence shown here is derived from an EMBL/GenBank/DDBJ whole genome shotgun (WGS) entry which is preliminary data.</text>
</comment>
<name>A0A2T2YFB4_9BACT</name>
<evidence type="ECO:0000313" key="1">
    <source>
        <dbReference type="EMBL" id="PSR54205.1"/>
    </source>
</evidence>
<proteinExistence type="predicted"/>
<dbReference type="OrthoDB" id="880708at2"/>
<dbReference type="AlphaFoldDB" id="A0A2T2YFB4"/>
<gene>
    <name evidence="1" type="ORF">AHMF7605_12070</name>
</gene>
<keyword evidence="2" id="KW-1185">Reference proteome</keyword>
<organism evidence="1 2">
    <name type="scientific">Adhaeribacter arboris</name>
    <dbReference type="NCBI Taxonomy" id="2072846"/>
    <lineage>
        <taxon>Bacteria</taxon>
        <taxon>Pseudomonadati</taxon>
        <taxon>Bacteroidota</taxon>
        <taxon>Cytophagia</taxon>
        <taxon>Cytophagales</taxon>
        <taxon>Hymenobacteraceae</taxon>
        <taxon>Adhaeribacter</taxon>
    </lineage>
</organism>
<protein>
    <submittedName>
        <fullName evidence="1">Uncharacterized protein</fullName>
    </submittedName>
</protein>
<dbReference type="Proteomes" id="UP000240357">
    <property type="component" value="Unassembled WGS sequence"/>
</dbReference>
<dbReference type="RefSeq" id="WP_106929657.1">
    <property type="nucleotide sequence ID" value="NZ_PYFT01000001.1"/>
</dbReference>
<dbReference type="EMBL" id="PYFT01000001">
    <property type="protein sequence ID" value="PSR54205.1"/>
    <property type="molecule type" value="Genomic_DNA"/>
</dbReference>